<proteinExistence type="predicted"/>
<dbReference type="SMART" id="SM01321">
    <property type="entry name" value="Y1_Tnp"/>
    <property type="match status" value="1"/>
</dbReference>
<dbReference type="GO" id="GO:0004803">
    <property type="term" value="F:transposase activity"/>
    <property type="evidence" value="ECO:0007669"/>
    <property type="project" value="InterPro"/>
</dbReference>
<reference evidence="2" key="1">
    <citation type="submission" date="2020-10" db="EMBL/GenBank/DDBJ databases">
        <authorList>
            <person name="Gilroy R."/>
        </authorList>
    </citation>
    <scope>NUCLEOTIDE SEQUENCE</scope>
    <source>
        <strain evidence="2">CHK199-13235</strain>
    </source>
</reference>
<dbReference type="PANTHER" id="PTHR36966:SF1">
    <property type="entry name" value="REP-ASSOCIATED TYROSINE TRANSPOSASE"/>
    <property type="match status" value="1"/>
</dbReference>
<accession>A0A9D1K060</accession>
<dbReference type="EMBL" id="DVJP01000022">
    <property type="protein sequence ID" value="HIS75683.1"/>
    <property type="molecule type" value="Genomic_DNA"/>
</dbReference>
<evidence type="ECO:0000313" key="3">
    <source>
        <dbReference type="Proteomes" id="UP000824002"/>
    </source>
</evidence>
<dbReference type="InterPro" id="IPR036515">
    <property type="entry name" value="Transposase_17_sf"/>
</dbReference>
<dbReference type="SUPFAM" id="SSF143422">
    <property type="entry name" value="Transposase IS200-like"/>
    <property type="match status" value="1"/>
</dbReference>
<name>A0A9D1K060_9FIRM</name>
<dbReference type="GO" id="GO:0043565">
    <property type="term" value="F:sequence-specific DNA binding"/>
    <property type="evidence" value="ECO:0007669"/>
    <property type="project" value="TreeGrafter"/>
</dbReference>
<dbReference type="InterPro" id="IPR052715">
    <property type="entry name" value="RAYT_transposase"/>
</dbReference>
<feature type="domain" description="Transposase IS200-like" evidence="1">
    <location>
        <begin position="17"/>
        <end position="154"/>
    </location>
</feature>
<evidence type="ECO:0000313" key="2">
    <source>
        <dbReference type="EMBL" id="HIS75683.1"/>
    </source>
</evidence>
<dbReference type="AlphaFoldDB" id="A0A9D1K060"/>
<organism evidence="2 3">
    <name type="scientific">Candidatus Merdivicinus excrementipullorum</name>
    <dbReference type="NCBI Taxonomy" id="2840867"/>
    <lineage>
        <taxon>Bacteria</taxon>
        <taxon>Bacillati</taxon>
        <taxon>Bacillota</taxon>
        <taxon>Clostridia</taxon>
        <taxon>Eubacteriales</taxon>
        <taxon>Oscillospiraceae</taxon>
        <taxon>Oscillospiraceae incertae sedis</taxon>
        <taxon>Candidatus Merdivicinus</taxon>
    </lineage>
</organism>
<gene>
    <name evidence="2" type="ORF">IAB51_02630</name>
</gene>
<dbReference type="Proteomes" id="UP000824002">
    <property type="component" value="Unassembled WGS sequence"/>
</dbReference>
<sequence length="169" mass="19902">MEGPARKQNRLQNWDYSSPAAYFVTMCTQNRAPFLSEILVGAGFPGPRLTKYGWITDDVIQQISDKYPMVQREKYVIMPNHIHFIFRIEWELCGPGNPDPTISTVMAWFKYQATKEINALDGISGRRVFQRSFHDHIIRNQAEYEKIWLYIDQNPLTWEQDCFYPDETT</sequence>
<dbReference type="GO" id="GO:0006313">
    <property type="term" value="P:DNA transposition"/>
    <property type="evidence" value="ECO:0007669"/>
    <property type="project" value="InterPro"/>
</dbReference>
<dbReference type="PANTHER" id="PTHR36966">
    <property type="entry name" value="REP-ASSOCIATED TYROSINE TRANSPOSASE"/>
    <property type="match status" value="1"/>
</dbReference>
<dbReference type="InterPro" id="IPR002686">
    <property type="entry name" value="Transposase_17"/>
</dbReference>
<comment type="caution">
    <text evidence="2">The sequence shown here is derived from an EMBL/GenBank/DDBJ whole genome shotgun (WGS) entry which is preliminary data.</text>
</comment>
<reference evidence="2" key="2">
    <citation type="journal article" date="2021" name="PeerJ">
        <title>Extensive microbial diversity within the chicken gut microbiome revealed by metagenomics and culture.</title>
        <authorList>
            <person name="Gilroy R."/>
            <person name="Ravi A."/>
            <person name="Getino M."/>
            <person name="Pursley I."/>
            <person name="Horton D.L."/>
            <person name="Alikhan N.F."/>
            <person name="Baker D."/>
            <person name="Gharbi K."/>
            <person name="Hall N."/>
            <person name="Watson M."/>
            <person name="Adriaenssens E.M."/>
            <person name="Foster-Nyarko E."/>
            <person name="Jarju S."/>
            <person name="Secka A."/>
            <person name="Antonio M."/>
            <person name="Oren A."/>
            <person name="Chaudhuri R.R."/>
            <person name="La Ragione R."/>
            <person name="Hildebrand F."/>
            <person name="Pallen M.J."/>
        </authorList>
    </citation>
    <scope>NUCLEOTIDE SEQUENCE</scope>
    <source>
        <strain evidence="2">CHK199-13235</strain>
    </source>
</reference>
<evidence type="ECO:0000259" key="1">
    <source>
        <dbReference type="SMART" id="SM01321"/>
    </source>
</evidence>
<protein>
    <submittedName>
        <fullName evidence="2">Transposase</fullName>
    </submittedName>
</protein>
<dbReference type="Gene3D" id="3.30.70.1290">
    <property type="entry name" value="Transposase IS200-like"/>
    <property type="match status" value="1"/>
</dbReference>